<reference evidence="2" key="1">
    <citation type="journal article" date="2020" name="Stud. Mycol.">
        <title>101 Dothideomycetes genomes: a test case for predicting lifestyles and emergence of pathogens.</title>
        <authorList>
            <person name="Haridas S."/>
            <person name="Albert R."/>
            <person name="Binder M."/>
            <person name="Bloem J."/>
            <person name="Labutti K."/>
            <person name="Salamov A."/>
            <person name="Andreopoulos B."/>
            <person name="Baker S."/>
            <person name="Barry K."/>
            <person name="Bills G."/>
            <person name="Bluhm B."/>
            <person name="Cannon C."/>
            <person name="Castanera R."/>
            <person name="Culley D."/>
            <person name="Daum C."/>
            <person name="Ezra D."/>
            <person name="Gonzalez J."/>
            <person name="Henrissat B."/>
            <person name="Kuo A."/>
            <person name="Liang C."/>
            <person name="Lipzen A."/>
            <person name="Lutzoni F."/>
            <person name="Magnuson J."/>
            <person name="Mondo S."/>
            <person name="Nolan M."/>
            <person name="Ohm R."/>
            <person name="Pangilinan J."/>
            <person name="Park H.-J."/>
            <person name="Ramirez L."/>
            <person name="Alfaro M."/>
            <person name="Sun H."/>
            <person name="Tritt A."/>
            <person name="Yoshinaga Y."/>
            <person name="Zwiers L.-H."/>
            <person name="Turgeon B."/>
            <person name="Goodwin S."/>
            <person name="Spatafora J."/>
            <person name="Crous P."/>
            <person name="Grigoriev I."/>
        </authorList>
    </citation>
    <scope>NUCLEOTIDE SEQUENCE</scope>
    <source>
        <strain evidence="2">CBS 113818</strain>
    </source>
</reference>
<gene>
    <name evidence="2" type="ORF">CC86DRAFT_140790</name>
</gene>
<protein>
    <submittedName>
        <fullName evidence="2">Uncharacterized protein</fullName>
    </submittedName>
</protein>
<evidence type="ECO:0000256" key="1">
    <source>
        <dbReference type="SAM" id="Phobius"/>
    </source>
</evidence>
<organism evidence="2 3">
    <name type="scientific">Ophiobolus disseminans</name>
    <dbReference type="NCBI Taxonomy" id="1469910"/>
    <lineage>
        <taxon>Eukaryota</taxon>
        <taxon>Fungi</taxon>
        <taxon>Dikarya</taxon>
        <taxon>Ascomycota</taxon>
        <taxon>Pezizomycotina</taxon>
        <taxon>Dothideomycetes</taxon>
        <taxon>Pleosporomycetidae</taxon>
        <taxon>Pleosporales</taxon>
        <taxon>Pleosporineae</taxon>
        <taxon>Phaeosphaeriaceae</taxon>
        <taxon>Ophiobolus</taxon>
    </lineage>
</organism>
<dbReference type="AlphaFoldDB" id="A0A6A7AEA5"/>
<dbReference type="EMBL" id="MU006218">
    <property type="protein sequence ID" value="KAF2831556.1"/>
    <property type="molecule type" value="Genomic_DNA"/>
</dbReference>
<sequence length="177" mass="20346">MSISPCTFPTNRSQPKLSLQFRTDNMATATLLSSLQDFNLGPEPDLLAHQSLYTFAITITRVLIGVHLLQSICHWQIYSMAPYIDFVLAILCYAYTLIIGWDTAPVVWVLVLVNISIILKMYGNHRLGREWNIFLQTQARLYFLEKKLFETRKPKSRADMVGLTMEMLVEDGKKETK</sequence>
<keyword evidence="1" id="KW-0812">Transmembrane</keyword>
<feature type="transmembrane region" description="Helical" evidence="1">
    <location>
        <begin position="52"/>
        <end position="69"/>
    </location>
</feature>
<keyword evidence="1" id="KW-1133">Transmembrane helix</keyword>
<dbReference type="Proteomes" id="UP000799424">
    <property type="component" value="Unassembled WGS sequence"/>
</dbReference>
<keyword evidence="1" id="KW-0472">Membrane</keyword>
<proteinExistence type="predicted"/>
<feature type="transmembrane region" description="Helical" evidence="1">
    <location>
        <begin position="106"/>
        <end position="123"/>
    </location>
</feature>
<keyword evidence="3" id="KW-1185">Reference proteome</keyword>
<accession>A0A6A7AEA5</accession>
<name>A0A6A7AEA5_9PLEO</name>
<evidence type="ECO:0000313" key="2">
    <source>
        <dbReference type="EMBL" id="KAF2831556.1"/>
    </source>
</evidence>
<evidence type="ECO:0000313" key="3">
    <source>
        <dbReference type="Proteomes" id="UP000799424"/>
    </source>
</evidence>
<feature type="transmembrane region" description="Helical" evidence="1">
    <location>
        <begin position="81"/>
        <end position="100"/>
    </location>
</feature>